<dbReference type="EMBL" id="NBZD01000001">
    <property type="protein sequence ID" value="PNH19643.1"/>
    <property type="molecule type" value="Genomic_DNA"/>
</dbReference>
<evidence type="ECO:0000313" key="2">
    <source>
        <dbReference type="EMBL" id="PNH19643.1"/>
    </source>
</evidence>
<dbReference type="InterPro" id="IPR057661">
    <property type="entry name" value="RsdA/BaiN/AoA(So)_Rossmann"/>
</dbReference>
<dbReference type="InterPro" id="IPR004792">
    <property type="entry name" value="BaiN-like"/>
</dbReference>
<dbReference type="RefSeq" id="WP_102892262.1">
    <property type="nucleotide sequence ID" value="NZ_NBZD01000001.1"/>
</dbReference>
<dbReference type="SUPFAM" id="SSF51905">
    <property type="entry name" value="FAD/NAD(P)-binding domain"/>
    <property type="match status" value="1"/>
</dbReference>
<proteinExistence type="predicted"/>
<dbReference type="AlphaFoldDB" id="A0A2J8B4D6"/>
<dbReference type="PANTHER" id="PTHR42887:SF2">
    <property type="entry name" value="OS12G0638800 PROTEIN"/>
    <property type="match status" value="1"/>
</dbReference>
<gene>
    <name evidence="2" type="ORF">B7R76_01795</name>
</gene>
<dbReference type="Proteomes" id="UP000236394">
    <property type="component" value="Unassembled WGS sequence"/>
</dbReference>
<evidence type="ECO:0000313" key="3">
    <source>
        <dbReference type="Proteomes" id="UP000236394"/>
    </source>
</evidence>
<organism evidence="2 3">
    <name type="scientific">Mageeibacillus indolicus</name>
    <dbReference type="NCBI Taxonomy" id="884684"/>
    <lineage>
        <taxon>Bacteria</taxon>
        <taxon>Bacillati</taxon>
        <taxon>Bacillota</taxon>
        <taxon>Clostridia</taxon>
        <taxon>Eubacteriales</taxon>
        <taxon>Oscillospiraceae</taxon>
        <taxon>Mageeibacillus</taxon>
    </lineage>
</organism>
<dbReference type="Gene3D" id="3.50.50.60">
    <property type="entry name" value="FAD/NAD(P)-binding domain"/>
    <property type="match status" value="2"/>
</dbReference>
<feature type="domain" description="RsdA/BaiN/AoA(So)-like Rossmann fold-like" evidence="1">
    <location>
        <begin position="49"/>
        <end position="560"/>
    </location>
</feature>
<accession>A0A2J8B4D6</accession>
<evidence type="ECO:0000259" key="1">
    <source>
        <dbReference type="Pfam" id="PF03486"/>
    </source>
</evidence>
<protein>
    <recommendedName>
        <fullName evidence="1">RsdA/BaiN/AoA(So)-like Rossmann fold-like domain-containing protein</fullName>
    </recommendedName>
</protein>
<sequence length="576" mass="63079">MKDMKLKFDVVIVGGGAAGFTTALSIIRPDLWPAHFPRSVYSSNNLRPLRILLIEAQSDLLRKLAATGNGRCNLGNLHVTAADYPTFTVVDGCKVDGCKLDDLTKDLPVQALNFWSPRDTVNWFLNMGLALTAEEGRLYPYTKRAASVRDVMLNCFWSSQRDNTWQNTCEVYCDTAVKSVSYDGNKFKLLLSSDRCVITDKLVLAAGGEVQPSGKHFAGSGLALAESLGLVLDQPRPALVPLQLKHPLKRVAGLRCHGKLTVRRLNRTDIAGADGIDLFSDQGEILFTDYGLSGIPALSCAAALGVPAGPESVTVASDSVGKKGGKSLLEEVAILDFFPEWSEMKLSAQLVYNASVHAKSTFSADVDYYQANCQTDYRSKESSASRADIKQRLSELSHYDQIYFTENEYQAACSGLLDLNLSKEIWYRLNNFAKPKSSDKHLTGQNYQYKHRGDFCGVAVENYKPSTLGREYRQSIGGEPVISVAELSSTLKHFVMMLAGTKDYSNAQTNAGGLKLKQFKTNFEARNIPGLYAVGEILSVTGVCGGYNLHWAWASGSRAGLDLLRRLSEGNARSIT</sequence>
<dbReference type="InterPro" id="IPR036188">
    <property type="entry name" value="FAD/NAD-bd_sf"/>
</dbReference>
<comment type="caution">
    <text evidence="2">The sequence shown here is derived from an EMBL/GenBank/DDBJ whole genome shotgun (WGS) entry which is preliminary data.</text>
</comment>
<dbReference type="SUPFAM" id="SSF160996">
    <property type="entry name" value="HI0933 insert domain-like"/>
    <property type="match status" value="1"/>
</dbReference>
<dbReference type="Gene3D" id="2.40.30.10">
    <property type="entry name" value="Translation factors"/>
    <property type="match status" value="1"/>
</dbReference>
<dbReference type="PANTHER" id="PTHR42887">
    <property type="entry name" value="OS12G0638800 PROTEIN"/>
    <property type="match status" value="1"/>
</dbReference>
<dbReference type="Pfam" id="PF03486">
    <property type="entry name" value="HI0933_like"/>
    <property type="match status" value="1"/>
</dbReference>
<name>A0A2J8B4D6_9FIRM</name>
<reference evidence="3" key="1">
    <citation type="submission" date="2017-04" db="EMBL/GenBank/DDBJ databases">
        <authorList>
            <person name="Bumgarner R.E."/>
            <person name="Fredricks D.N."/>
            <person name="Srinivasan S."/>
        </authorList>
    </citation>
    <scope>NUCLEOTIDE SEQUENCE [LARGE SCALE GENOMIC DNA]</scope>
    <source>
        <strain evidence="3">KA00405</strain>
    </source>
</reference>